<sequence length="160" mass="17324">MRAPRPNALSERSMLLFLSLPVCVVVVVSIVFSSLKMKPSLSPAEKSLSAFSPDAVKAVPVRQPLTVSSLDSPLSIPRTAAASLKKEFPSTPLAQLAPQQSLQERIDVSLVLVNGLRRMAIINGIVVKEGDMIHAGKVERIGRDGIMIKSGKESRWIKVE</sequence>
<evidence type="ECO:0000313" key="3">
    <source>
        <dbReference type="Proteomes" id="UP000705867"/>
    </source>
</evidence>
<evidence type="ECO:0000256" key="1">
    <source>
        <dbReference type="SAM" id="Phobius"/>
    </source>
</evidence>
<comment type="caution">
    <text evidence="2">The sequence shown here is derived from an EMBL/GenBank/DDBJ whole genome shotgun (WGS) entry which is preliminary data.</text>
</comment>
<name>A0A953JBA4_9BACT</name>
<reference evidence="2" key="2">
    <citation type="submission" date="2021-08" db="EMBL/GenBank/DDBJ databases">
        <authorList>
            <person name="Dalcin Martins P."/>
        </authorList>
    </citation>
    <scope>NUCLEOTIDE SEQUENCE</scope>
    <source>
        <strain evidence="2">MAG_39</strain>
    </source>
</reference>
<keyword evidence="1" id="KW-1133">Transmembrane helix</keyword>
<evidence type="ECO:0000313" key="2">
    <source>
        <dbReference type="EMBL" id="MBZ0155960.1"/>
    </source>
</evidence>
<accession>A0A953JBA4</accession>
<keyword evidence="1" id="KW-0472">Membrane</keyword>
<reference evidence="2" key="1">
    <citation type="journal article" date="2021" name="bioRxiv">
        <title>Unraveling nitrogen, sulfur and carbon metabolic pathways and microbial community transcriptional responses to substrate deprivation and toxicity stresses in a bioreactor mimicking anoxic brackish coastal sediment conditions.</title>
        <authorList>
            <person name="Martins P.D."/>
            <person name="Echeveste M.J."/>
            <person name="Arshad A."/>
            <person name="Kurth J."/>
            <person name="Ouboter H."/>
            <person name="Jetten M.S.M."/>
            <person name="Welte C.U."/>
        </authorList>
    </citation>
    <scope>NUCLEOTIDE SEQUENCE</scope>
    <source>
        <strain evidence="2">MAG_39</strain>
    </source>
</reference>
<dbReference type="Proteomes" id="UP000705867">
    <property type="component" value="Unassembled WGS sequence"/>
</dbReference>
<keyword evidence="1" id="KW-0812">Transmembrane</keyword>
<gene>
    <name evidence="2" type="ORF">K8I29_07060</name>
</gene>
<feature type="transmembrane region" description="Helical" evidence="1">
    <location>
        <begin position="14"/>
        <end position="35"/>
    </location>
</feature>
<dbReference type="AlphaFoldDB" id="A0A953JBA4"/>
<protein>
    <submittedName>
        <fullName evidence="2">General secretion pathway protein GspB</fullName>
    </submittedName>
</protein>
<dbReference type="EMBL" id="JAIOIV010000058">
    <property type="protein sequence ID" value="MBZ0155960.1"/>
    <property type="molecule type" value="Genomic_DNA"/>
</dbReference>
<proteinExistence type="predicted"/>
<organism evidence="2 3">
    <name type="scientific">Candidatus Nitrobium versatile</name>
    <dbReference type="NCBI Taxonomy" id="2884831"/>
    <lineage>
        <taxon>Bacteria</taxon>
        <taxon>Pseudomonadati</taxon>
        <taxon>Nitrospirota</taxon>
        <taxon>Nitrospiria</taxon>
        <taxon>Nitrospirales</taxon>
        <taxon>Nitrospiraceae</taxon>
        <taxon>Candidatus Nitrobium</taxon>
    </lineage>
</organism>